<dbReference type="Pfam" id="PF10139">
    <property type="entry name" value="Virul_Fac"/>
    <property type="match status" value="1"/>
</dbReference>
<dbReference type="AlphaFoldDB" id="A0A368JIW7"/>
<accession>A0A368JIW7</accession>
<dbReference type="EMBL" id="QOWE01000018">
    <property type="protein sequence ID" value="RCR67598.1"/>
    <property type="molecule type" value="Genomic_DNA"/>
</dbReference>
<protein>
    <recommendedName>
        <fullName evidence="3">Type III effector HopL1</fullName>
    </recommendedName>
</protein>
<evidence type="ECO:0000313" key="1">
    <source>
        <dbReference type="EMBL" id="RCR67598.1"/>
    </source>
</evidence>
<organism evidence="1 2">
    <name type="scientific">Larkinella punicea</name>
    <dbReference type="NCBI Taxonomy" id="2315727"/>
    <lineage>
        <taxon>Bacteria</taxon>
        <taxon>Pseudomonadati</taxon>
        <taxon>Bacteroidota</taxon>
        <taxon>Cytophagia</taxon>
        <taxon>Cytophagales</taxon>
        <taxon>Spirosomataceae</taxon>
        <taxon>Larkinella</taxon>
    </lineage>
</organism>
<evidence type="ECO:0008006" key="3">
    <source>
        <dbReference type="Google" id="ProtNLM"/>
    </source>
</evidence>
<dbReference type="RefSeq" id="WP_114408030.1">
    <property type="nucleotide sequence ID" value="NZ_QOWE01000018.1"/>
</dbReference>
<dbReference type="OrthoDB" id="1060501at2"/>
<evidence type="ECO:0000313" key="2">
    <source>
        <dbReference type="Proteomes" id="UP000253383"/>
    </source>
</evidence>
<dbReference type="Proteomes" id="UP000253383">
    <property type="component" value="Unassembled WGS sequence"/>
</dbReference>
<name>A0A368JIW7_9BACT</name>
<keyword evidence="2" id="KW-1185">Reference proteome</keyword>
<sequence length="935" mass="106888">MFPTLSQESLQLQESIRRGTEWLSLYEEPEKRLSTLDELGKLRRRAKRLEQAAKMRPALALFGISQVGKSYLVSNLARIPGHNLLQIESAGIPAETVRQITGHDGPISFIDDINPVGGGTEATGVVTRFTTYHQNNEGGYLLRLLNQSDIVKTMAIGYQYNIINSKYPEKLTFEQLDQLQNRLERQRQATIQPGMTEDDILDLRDYLSKYFQGMDLIGTLRRYNYWEKVAAIAPYVRPGDRWAIFAPLWHEDVFMTNLFNKLSQGLIELGFESEVWVGLEAVAPQKQTIVDVMRLYEMDQTDSQLNTVTVVTRDKKRIPLTRSILTGLTSELVLPLPKALENHPSRRFLQHADILDFPGARSMEGSPENVFQQETDVSKKMDPFLRGKVFYLFNAYNDSFGISSLLFCMHNMQSEVKGTLNINSMISQWIGMNVGRSAEEREKRERVLNNLVPLDARAGVDRINPFFLVLTKINVEIDECDPTRVGRTDLYDHIWEKRLERFFDKEFDKVSTDKWTRSWNGPSDSFKNTFMIRDPRYCKVSYQITDGVETYNERYTPAFADMERSFVNNEHTNRHFHDPMTAWYEATQPGRNGIDYLLKYLLPACHPAIKQEQVREALNRVRQEVGEALCHHYEGGSVEEKLIRARERRDQLRKPVGRLIKEKKFGRFLASFTVAEQFVNGKENSLWDRELVRQVMSQPDLFLKQAESTSAVTNASADSVDLGIFVDGILNVGSVSEEPAPKPAPGSVLATRYAESLLGQWVTQLKQLRSDRQFQGQFGLAENEVTILVDEMERSMERDSLKVRVAEDVSPYIHQSDNLEVVLTLGRAAINDFVNTLGWSRVSADDKLRNKAVYQSAPNVVAPIYGNPLADVPAKNQLTTTVDDPSRVFYSQWFNGFDKSFEYNVLREANLTDPEKARVNGLLDTIIKDLGYQCQ</sequence>
<reference evidence="1 2" key="1">
    <citation type="submission" date="2018-07" db="EMBL/GenBank/DDBJ databases">
        <title>Genome analysis of Larkinella rosea.</title>
        <authorList>
            <person name="Zhou Z."/>
            <person name="Wang G."/>
        </authorList>
    </citation>
    <scope>NUCLEOTIDE SEQUENCE [LARGE SCALE GENOMIC DNA]</scope>
    <source>
        <strain evidence="2">zzj9</strain>
    </source>
</reference>
<gene>
    <name evidence="1" type="ORF">DUE52_21075</name>
</gene>
<comment type="caution">
    <text evidence="1">The sequence shown here is derived from an EMBL/GenBank/DDBJ whole genome shotgun (WGS) entry which is preliminary data.</text>
</comment>
<dbReference type="InterPro" id="IPR017030">
    <property type="entry name" value="Vir_effector_SfrC"/>
</dbReference>
<proteinExistence type="predicted"/>